<dbReference type="Proteomes" id="UP000314981">
    <property type="component" value="Chromosome 9"/>
</dbReference>
<dbReference type="PANTHER" id="PTHR12482">
    <property type="entry name" value="LIPASE ROG1-RELATED-RELATED"/>
    <property type="match status" value="1"/>
</dbReference>
<feature type="region of interest" description="Disordered" evidence="2">
    <location>
        <begin position="905"/>
        <end position="937"/>
    </location>
</feature>
<evidence type="ECO:0000256" key="2">
    <source>
        <dbReference type="SAM" id="MobiDB-lite"/>
    </source>
</evidence>
<evidence type="ECO:0000259" key="3">
    <source>
        <dbReference type="Pfam" id="PF05057"/>
    </source>
</evidence>
<comment type="similarity">
    <text evidence="1">Belongs to the FAM135 family.</text>
</comment>
<name>A0A4W2C6Y8_BOBOX</name>
<accession>A0A4W2C6Y8</accession>
<protein>
    <submittedName>
        <fullName evidence="4">Family with sequence similarity 135 member A</fullName>
    </submittedName>
</protein>
<dbReference type="Pfam" id="PF12394">
    <property type="entry name" value="DUF3657"/>
    <property type="match status" value="1"/>
</dbReference>
<dbReference type="InterPro" id="IPR044294">
    <property type="entry name" value="Lipase-like"/>
</dbReference>
<dbReference type="InterPro" id="IPR007751">
    <property type="entry name" value="DUF676_lipase-like"/>
</dbReference>
<dbReference type="InterPro" id="IPR022122">
    <property type="entry name" value="DUF3657"/>
</dbReference>
<evidence type="ECO:0000313" key="4">
    <source>
        <dbReference type="Ensembl" id="ENSBIXP00000008578.1"/>
    </source>
</evidence>
<dbReference type="Ensembl" id="ENSBIXT00000043685.1">
    <property type="protein sequence ID" value="ENSBIXP00000008578.1"/>
    <property type="gene ID" value="ENSBIXG00000014392.1"/>
</dbReference>
<feature type="region of interest" description="Disordered" evidence="2">
    <location>
        <begin position="684"/>
        <end position="704"/>
    </location>
</feature>
<feature type="compositionally biased region" description="Polar residues" evidence="2">
    <location>
        <begin position="905"/>
        <end position="921"/>
    </location>
</feature>
<feature type="compositionally biased region" description="Basic and acidic residues" evidence="2">
    <location>
        <begin position="832"/>
        <end position="844"/>
    </location>
</feature>
<feature type="domain" description="DUF676" evidence="3">
    <location>
        <begin position="1092"/>
        <end position="1221"/>
    </location>
</feature>
<gene>
    <name evidence="4" type="primary">FAM135A</name>
</gene>
<feature type="region of interest" description="Disordered" evidence="2">
    <location>
        <begin position="827"/>
        <end position="848"/>
    </location>
</feature>
<dbReference type="PANTHER" id="PTHR12482:SF40">
    <property type="entry name" value="PROTEIN FAM135A"/>
    <property type="match status" value="1"/>
</dbReference>
<reference evidence="4 5" key="1">
    <citation type="submission" date="2018-11" db="EMBL/GenBank/DDBJ databases">
        <title>Haplotype-resolved cattle genomes.</title>
        <authorList>
            <person name="Low W.Y."/>
            <person name="Tearle R."/>
            <person name="Bickhart D.M."/>
            <person name="Rosen B.D."/>
            <person name="Koren S."/>
            <person name="Rhie A."/>
            <person name="Hiendleder S."/>
            <person name="Phillippy A.M."/>
            <person name="Smith T.P.L."/>
            <person name="Williams J.L."/>
        </authorList>
    </citation>
    <scope>NUCLEOTIDE SEQUENCE [LARGE SCALE GENOMIC DNA]</scope>
</reference>
<feature type="region of interest" description="Disordered" evidence="2">
    <location>
        <begin position="775"/>
        <end position="809"/>
    </location>
</feature>
<dbReference type="InterPro" id="IPR029058">
    <property type="entry name" value="AB_hydrolase_fold"/>
</dbReference>
<evidence type="ECO:0000313" key="5">
    <source>
        <dbReference type="Proteomes" id="UP000314981"/>
    </source>
</evidence>
<dbReference type="Gene3D" id="3.40.50.1820">
    <property type="entry name" value="alpha/beta hydrolase"/>
    <property type="match status" value="1"/>
</dbReference>
<dbReference type="SUPFAM" id="SSF53474">
    <property type="entry name" value="alpha/beta-Hydrolases"/>
    <property type="match status" value="1"/>
</dbReference>
<proteinExistence type="inferred from homology"/>
<keyword evidence="5" id="KW-1185">Reference proteome</keyword>
<dbReference type="Pfam" id="PF05057">
    <property type="entry name" value="DUF676"/>
    <property type="match status" value="1"/>
</dbReference>
<reference evidence="4" key="3">
    <citation type="submission" date="2025-09" db="UniProtKB">
        <authorList>
            <consortium name="Ensembl"/>
        </authorList>
    </citation>
    <scope>IDENTIFICATION</scope>
</reference>
<organism evidence="4 5">
    <name type="scientific">Bos indicus x Bos taurus</name>
    <name type="common">Hybrid cattle</name>
    <dbReference type="NCBI Taxonomy" id="30522"/>
    <lineage>
        <taxon>Eukaryota</taxon>
        <taxon>Metazoa</taxon>
        <taxon>Chordata</taxon>
        <taxon>Craniata</taxon>
        <taxon>Vertebrata</taxon>
        <taxon>Euteleostomi</taxon>
        <taxon>Mammalia</taxon>
        <taxon>Eutheria</taxon>
        <taxon>Laurasiatheria</taxon>
        <taxon>Artiodactyla</taxon>
        <taxon>Ruminantia</taxon>
        <taxon>Pecora</taxon>
        <taxon>Bovidae</taxon>
        <taxon>Bovinae</taxon>
        <taxon>Bos</taxon>
    </lineage>
</organism>
<reference evidence="4" key="2">
    <citation type="submission" date="2025-08" db="UniProtKB">
        <authorList>
            <consortium name="Ensembl"/>
        </authorList>
    </citation>
    <scope>IDENTIFICATION</scope>
</reference>
<evidence type="ECO:0000256" key="1">
    <source>
        <dbReference type="ARBA" id="ARBA00007949"/>
    </source>
</evidence>
<sequence length="1324" mass="147286">MFNVSDFVSWHFFCASHDFFSPTLTKVLLPDLSSEYKLKMTEVQAMVEFSVELNKFYNVDLFQRGFYQIRASMKIPPRVPHRVEASLLHAAGMTLAFPASVHDSLICSKTFQILYKNEEVVLNDVMIFKVKMLLDEKKIEETLEEMNFLLTLDLHFTDGDYSADDLNALQLISSRTLKLHFSLQRGLHHHVNVMFDYFHLSVVSVTVHASLVALHQPLISFPRPVKTTWLNRNAPAQNKDSVIPTLESVVFGINYTKQLSPDGCSFVIADSFLRHAYRFHYTLCAALLLAFKGLHSYFIMVTEELPSCQKLELEEMDVEARLTELCEEVKKIENPDELAELINMNLAQLCSLLMALWGQFLEVITLHEELRLLLAQEHHTLRVRRFSEAFFCFEHPREAAIAYQELHAQSHLQMCTAIKNTSFCSSLPPLPIECSELDGDLNSLPIIFEDRYLDSVTEGKLDISQDDSEIAQVEHSVASRSSSDDCHDRQSAPTSGVRTIEVKPCNKDCFSGEKVTVKIGPWTELQQDEIFVDNLQLPNFESLDSNGKSKPMEITLEKEALQEAKCHSVGESLAKLRNNQPASTREYHLVVSGDTIKLPDISATCASSRFSDSGVESEPSSVAAHPNPDIVFETVPGQGLFISERLFPQLLMKPDCNVKFSLGSHCTESTSAFSEIQSSLTSINSLPSDDELSPDENPKKSAVSECHLSDSKTVLNLGTTDVPKCDDRKKSSIILQQQSVIFSGHLDNETIEIHSLNSSTKDPLQFVFSDEDTSSDVKSSCSSKPNLDTVCKDSQSPDKSSDSVGTTVPLSSELACSGTPCVVSGSVSTRADSSEDRTVKRKNSDALNPKQMCSEAPAVKDETYLGTGDAFSASPDMVKQGLVENYFGCQSSTDVSDTCAISYSHSVSPQKETSGKEMSSPQRDQGKDEEEEEQDQQMVQNGYYEEADYSSLEAAGDAHCADGADLGGERLAESERLAGDYLSDGITMPTVCTSGCLSFPSAPRESPCGVKYSSKSKCDAVTKQPSSASHSCTSSLSWYENSPKPQIQAFLQAKDELKQLKLPGFMYSDVPLLASSVPYFCVEEEEEDHCGNGVHLIVCVHGLDGNSADLRLVKTYIELGLPGERIDFLMSERNQNDTFADFDSMTDRLLDEIIQYIQIYSLTVSKISFIGHSLGNLIIRSVLTRPRFKYYLSRLHTFLSLSGPHLGTLYNSSALVNTGLHYFRNVVLVGSLQDRYVPYHSARIEMCKTALKDKQSGQIYSEMIHNLLRPVLQSKDCNLVRYNVINALPNTADSLIGRAAHIAVLDSEIFLEKFFLVAALKYFQ</sequence>